<dbReference type="Proteomes" id="UP001285908">
    <property type="component" value="Unassembled WGS sequence"/>
</dbReference>
<feature type="region of interest" description="Disordered" evidence="1">
    <location>
        <begin position="1"/>
        <end position="20"/>
    </location>
</feature>
<proteinExistence type="predicted"/>
<feature type="compositionally biased region" description="Basic and acidic residues" evidence="1">
    <location>
        <begin position="165"/>
        <end position="183"/>
    </location>
</feature>
<dbReference type="AlphaFoldDB" id="A0AAJ0IE62"/>
<dbReference type="RefSeq" id="XP_062696149.1">
    <property type="nucleotide sequence ID" value="XM_062840027.1"/>
</dbReference>
<name>A0AAJ0IE62_9PEZI</name>
<keyword evidence="3" id="KW-1185">Reference proteome</keyword>
<feature type="region of interest" description="Disordered" evidence="1">
    <location>
        <begin position="142"/>
        <end position="190"/>
    </location>
</feature>
<evidence type="ECO:0000313" key="3">
    <source>
        <dbReference type="Proteomes" id="UP001285908"/>
    </source>
</evidence>
<evidence type="ECO:0000313" key="2">
    <source>
        <dbReference type="EMBL" id="KAK3497885.1"/>
    </source>
</evidence>
<organism evidence="2 3">
    <name type="scientific">Neurospora hispaniola</name>
    <dbReference type="NCBI Taxonomy" id="588809"/>
    <lineage>
        <taxon>Eukaryota</taxon>
        <taxon>Fungi</taxon>
        <taxon>Dikarya</taxon>
        <taxon>Ascomycota</taxon>
        <taxon>Pezizomycotina</taxon>
        <taxon>Sordariomycetes</taxon>
        <taxon>Sordariomycetidae</taxon>
        <taxon>Sordariales</taxon>
        <taxon>Sordariaceae</taxon>
        <taxon>Neurospora</taxon>
    </lineage>
</organism>
<reference evidence="2 3" key="1">
    <citation type="journal article" date="2023" name="Mol. Phylogenet. Evol.">
        <title>Genome-scale phylogeny and comparative genomics of the fungal order Sordariales.</title>
        <authorList>
            <person name="Hensen N."/>
            <person name="Bonometti L."/>
            <person name="Westerberg I."/>
            <person name="Brannstrom I.O."/>
            <person name="Guillou S."/>
            <person name="Cros-Aarteil S."/>
            <person name="Calhoun S."/>
            <person name="Haridas S."/>
            <person name="Kuo A."/>
            <person name="Mondo S."/>
            <person name="Pangilinan J."/>
            <person name="Riley R."/>
            <person name="LaButti K."/>
            <person name="Andreopoulos B."/>
            <person name="Lipzen A."/>
            <person name="Chen C."/>
            <person name="Yan M."/>
            <person name="Daum C."/>
            <person name="Ng V."/>
            <person name="Clum A."/>
            <person name="Steindorff A."/>
            <person name="Ohm R.A."/>
            <person name="Martin F."/>
            <person name="Silar P."/>
            <person name="Natvig D.O."/>
            <person name="Lalanne C."/>
            <person name="Gautier V."/>
            <person name="Ament-Velasquez S.L."/>
            <person name="Kruys A."/>
            <person name="Hutchinson M.I."/>
            <person name="Powell A.J."/>
            <person name="Barry K."/>
            <person name="Miller A.N."/>
            <person name="Grigoriev I.V."/>
            <person name="Debuchy R."/>
            <person name="Gladieux P."/>
            <person name="Hiltunen Thoren M."/>
            <person name="Johannesson H."/>
        </authorList>
    </citation>
    <scope>NUCLEOTIDE SEQUENCE [LARGE SCALE GENOMIC DNA]</scope>
    <source>
        <strain evidence="2 3">FGSC 10403</strain>
    </source>
</reference>
<comment type="caution">
    <text evidence="2">The sequence shown here is derived from an EMBL/GenBank/DDBJ whole genome shotgun (WGS) entry which is preliminary data.</text>
</comment>
<accession>A0AAJ0IE62</accession>
<protein>
    <submittedName>
        <fullName evidence="2">Uncharacterized protein</fullName>
    </submittedName>
</protein>
<gene>
    <name evidence="2" type="ORF">B0T23DRAFT_426941</name>
</gene>
<dbReference type="EMBL" id="JAULSX010000002">
    <property type="protein sequence ID" value="KAK3497885.1"/>
    <property type="molecule type" value="Genomic_DNA"/>
</dbReference>
<evidence type="ECO:0000256" key="1">
    <source>
        <dbReference type="SAM" id="MobiDB-lite"/>
    </source>
</evidence>
<sequence>MTSAANMAVREKRRGTSQQDIDQMEVRKALTAAEYSRRQFVLNFAASKDIQLLIPGKKAQAIKEAEEWTVIWLAQNQLTTVSNDFFKYTVDLRLWCKLVGDEIPFPFAFMKCPNNPSDGENRSRAPTPKGDAFMTRHAVETTPEPISAPNLPASKQVKRQSLQRSESDNETVTRRHTDMKNAKTTEIPLNKARSLSLDSADEDLKVRKKSSNRFLMRLSRSWARRVSS</sequence>
<dbReference type="GeneID" id="87877649"/>